<evidence type="ECO:0000313" key="2">
    <source>
        <dbReference type="Proteomes" id="UP001404956"/>
    </source>
</evidence>
<proteinExistence type="predicted"/>
<reference evidence="1 2" key="1">
    <citation type="submission" date="2024-02" db="EMBL/GenBank/DDBJ databases">
        <title>Deinococcus aluminii NBRC 112889.</title>
        <authorList>
            <person name="Ichikawa N."/>
            <person name="Katano-Makiyama Y."/>
            <person name="Hidaka K."/>
        </authorList>
    </citation>
    <scope>NUCLEOTIDE SEQUENCE [LARGE SCALE GENOMIC DNA]</scope>
    <source>
        <strain evidence="1 2">NBRC 112889</strain>
    </source>
</reference>
<gene>
    <name evidence="1" type="ORF">Dalu01_02496</name>
</gene>
<dbReference type="NCBIfam" id="TIGR03738">
    <property type="entry name" value="PRTRC_C"/>
    <property type="match status" value="1"/>
</dbReference>
<dbReference type="InterPro" id="IPR022289">
    <property type="entry name" value="PRTRC_protein-C"/>
</dbReference>
<dbReference type="EMBL" id="BAABRV010000005">
    <property type="protein sequence ID" value="GAA5534088.1"/>
    <property type="molecule type" value="Genomic_DNA"/>
</dbReference>
<dbReference type="Pfam" id="PF14454">
    <property type="entry name" value="Prok_Ub"/>
    <property type="match status" value="1"/>
</dbReference>
<accession>A0ABP9XGU7</accession>
<organism evidence="1 2">
    <name type="scientific">Deinococcus aluminii</name>
    <dbReference type="NCBI Taxonomy" id="1656885"/>
    <lineage>
        <taxon>Bacteria</taxon>
        <taxon>Thermotogati</taxon>
        <taxon>Deinococcota</taxon>
        <taxon>Deinococci</taxon>
        <taxon>Deinococcales</taxon>
        <taxon>Deinococcaceae</taxon>
        <taxon>Deinococcus</taxon>
    </lineage>
</organism>
<dbReference type="RefSeq" id="WP_345455103.1">
    <property type="nucleotide sequence ID" value="NZ_BAABRV010000005.1"/>
</dbReference>
<evidence type="ECO:0000313" key="1">
    <source>
        <dbReference type="EMBL" id="GAA5534088.1"/>
    </source>
</evidence>
<name>A0ABP9XGU7_9DEIO</name>
<sequence>MTQSNDVTVTEVQRKILFEGRELADVNPCSSVEDVVKMHAVTTPELATAVIEGPEIKEGARVYTVKKRLGTKG</sequence>
<protein>
    <submittedName>
        <fullName evidence="1">Uncharacterized protein</fullName>
    </submittedName>
</protein>
<comment type="caution">
    <text evidence="1">The sequence shown here is derived from an EMBL/GenBank/DDBJ whole genome shotgun (WGS) entry which is preliminary data.</text>
</comment>
<dbReference type="Proteomes" id="UP001404956">
    <property type="component" value="Unassembled WGS sequence"/>
</dbReference>
<dbReference type="InterPro" id="IPR032866">
    <property type="entry name" value="Prok_Ub"/>
</dbReference>
<keyword evidence="2" id="KW-1185">Reference proteome</keyword>